<dbReference type="InterPro" id="IPR004099">
    <property type="entry name" value="Pyr_nucl-diS_OxRdtase_dimer"/>
</dbReference>
<dbReference type="EC" id="1.16.1.1" evidence="3 16"/>
<protein>
    <recommendedName>
        <fullName evidence="4 16">Mercuric reductase</fullName>
        <ecNumber evidence="3 16">1.16.1.1</ecNumber>
    </recommendedName>
    <alternativeName>
        <fullName evidence="14 16">Hg(II) reductase</fullName>
    </alternativeName>
</protein>
<evidence type="ECO:0000259" key="20">
    <source>
        <dbReference type="PROSITE" id="PS50846"/>
    </source>
</evidence>
<dbReference type="Gene3D" id="3.30.70.100">
    <property type="match status" value="1"/>
</dbReference>
<dbReference type="GO" id="GO:0050660">
    <property type="term" value="F:flavin adenine dinucleotide binding"/>
    <property type="evidence" value="ECO:0007669"/>
    <property type="project" value="UniProtKB-UniRule"/>
</dbReference>
<comment type="function">
    <text evidence="16">Resistance to Hg(2+) in bacteria appears to be governed by a specialized system which includes mercuric reductase. MerA protein is responsible for volatilizing mercury as Hg(0).</text>
</comment>
<dbReference type="EMBL" id="MFSS01000112">
    <property type="protein sequence ID" value="OGI41889.1"/>
    <property type="molecule type" value="Genomic_DNA"/>
</dbReference>
<dbReference type="PROSITE" id="PS01047">
    <property type="entry name" value="HMA_1"/>
    <property type="match status" value="1"/>
</dbReference>
<dbReference type="GO" id="GO:0003955">
    <property type="term" value="F:NAD(P)H dehydrogenase (quinone) activity"/>
    <property type="evidence" value="ECO:0007669"/>
    <property type="project" value="TreeGrafter"/>
</dbReference>
<keyword evidence="5 16" id="KW-0475">Mercuric resistance</keyword>
<keyword evidence="17" id="KW-0520">NAD</keyword>
<evidence type="ECO:0000256" key="2">
    <source>
        <dbReference type="ARBA" id="ARBA00011738"/>
    </source>
</evidence>
<dbReference type="GO" id="GO:0045340">
    <property type="term" value="F:mercury ion binding"/>
    <property type="evidence" value="ECO:0007669"/>
    <property type="project" value="InterPro"/>
</dbReference>
<keyword evidence="9 16" id="KW-0521">NADP</keyword>
<keyword evidence="7 16" id="KW-0479">Metal-binding</keyword>
<feature type="disulfide bond" description="Redox-active" evidence="18">
    <location>
        <begin position="118"/>
        <end position="123"/>
    </location>
</feature>
<comment type="caution">
    <text evidence="21">The sequence shown here is derived from an EMBL/GenBank/DDBJ whole genome shotgun (WGS) entry which is preliminary data.</text>
</comment>
<dbReference type="InterPro" id="IPR001100">
    <property type="entry name" value="Pyr_nuc-diS_OxRdtase"/>
</dbReference>
<evidence type="ECO:0000256" key="19">
    <source>
        <dbReference type="RuleBase" id="RU361223"/>
    </source>
</evidence>
<keyword evidence="8 16" id="KW-0274">FAD</keyword>
<feature type="binding site" evidence="17">
    <location>
        <position position="343"/>
    </location>
    <ligand>
        <name>NAD(+)</name>
        <dbReference type="ChEBI" id="CHEBI:57540"/>
    </ligand>
</feature>
<dbReference type="SUPFAM" id="SSF51905">
    <property type="entry name" value="FAD/NAD(P)-binding domain"/>
    <property type="match status" value="1"/>
</dbReference>
<comment type="similarity">
    <text evidence="1 16 19">Belongs to the class-I pyridine nucleotide-disulfide oxidoreductase family.</text>
</comment>
<evidence type="ECO:0000256" key="7">
    <source>
        <dbReference type="ARBA" id="ARBA00022723"/>
    </source>
</evidence>
<dbReference type="Pfam" id="PF02852">
    <property type="entry name" value="Pyr_redox_dim"/>
    <property type="match status" value="1"/>
</dbReference>
<evidence type="ECO:0000256" key="1">
    <source>
        <dbReference type="ARBA" id="ARBA00007532"/>
    </source>
</evidence>
<dbReference type="InterPro" id="IPR017969">
    <property type="entry name" value="Heavy-metal-associated_CS"/>
</dbReference>
<comment type="cofactor">
    <cofactor evidence="16 17 19">
        <name>FAD</name>
        <dbReference type="ChEBI" id="CHEBI:57692"/>
    </cofactor>
    <text evidence="16 17 19">Binds 1 FAD per subunit.</text>
</comment>
<dbReference type="Gene3D" id="3.30.390.30">
    <property type="match status" value="1"/>
</dbReference>
<evidence type="ECO:0000256" key="14">
    <source>
        <dbReference type="ARBA" id="ARBA00031725"/>
    </source>
</evidence>
<dbReference type="Pfam" id="PF07992">
    <property type="entry name" value="Pyr_redox_2"/>
    <property type="match status" value="1"/>
</dbReference>
<evidence type="ECO:0000256" key="15">
    <source>
        <dbReference type="ARBA" id="ARBA00048984"/>
    </source>
</evidence>
<dbReference type="InterPro" id="IPR036188">
    <property type="entry name" value="FAD/NAD-bd_sf"/>
</dbReference>
<dbReference type="CDD" id="cd00371">
    <property type="entry name" value="HMA"/>
    <property type="match status" value="1"/>
</dbReference>
<feature type="binding site" evidence="17">
    <location>
        <position position="384"/>
    </location>
    <ligand>
        <name>FAD</name>
        <dbReference type="ChEBI" id="CHEBI:57692"/>
    </ligand>
</feature>
<evidence type="ECO:0000256" key="8">
    <source>
        <dbReference type="ARBA" id="ARBA00022827"/>
    </source>
</evidence>
<accession>A0A1F6T9Y6</accession>
<dbReference type="PIRSF" id="PIRSF000350">
    <property type="entry name" value="Mercury_reductase_MerA"/>
    <property type="match status" value="1"/>
</dbReference>
<evidence type="ECO:0000313" key="21">
    <source>
        <dbReference type="EMBL" id="OGI41889.1"/>
    </source>
</evidence>
<evidence type="ECO:0000256" key="3">
    <source>
        <dbReference type="ARBA" id="ARBA00012661"/>
    </source>
</evidence>
<comment type="catalytic activity">
    <reaction evidence="15 16 19">
        <text>Hg + NADP(+) + H(+) = Hg(2+) + NADPH</text>
        <dbReference type="Rhea" id="RHEA:23856"/>
        <dbReference type="ChEBI" id="CHEBI:15378"/>
        <dbReference type="ChEBI" id="CHEBI:16170"/>
        <dbReference type="ChEBI" id="CHEBI:16793"/>
        <dbReference type="ChEBI" id="CHEBI:57783"/>
        <dbReference type="ChEBI" id="CHEBI:58349"/>
        <dbReference type="EC" id="1.16.1.1"/>
    </reaction>
</comment>
<feature type="binding site" evidence="17">
    <location>
        <position position="127"/>
    </location>
    <ligand>
        <name>FAD</name>
        <dbReference type="ChEBI" id="CHEBI:57692"/>
    </ligand>
</feature>
<reference evidence="21 22" key="1">
    <citation type="journal article" date="2016" name="Nat. Commun.">
        <title>Thousands of microbial genomes shed light on interconnected biogeochemical processes in an aquifer system.</title>
        <authorList>
            <person name="Anantharaman K."/>
            <person name="Brown C.T."/>
            <person name="Hug L.A."/>
            <person name="Sharon I."/>
            <person name="Castelle C.J."/>
            <person name="Probst A.J."/>
            <person name="Thomas B.C."/>
            <person name="Singh A."/>
            <person name="Wilkins M.J."/>
            <person name="Karaoz U."/>
            <person name="Brodie E.L."/>
            <person name="Williams K.H."/>
            <person name="Hubbard S.S."/>
            <person name="Banfield J.F."/>
        </authorList>
    </citation>
    <scope>NUCLEOTIDE SEQUENCE [LARGE SCALE GENOMIC DNA]</scope>
</reference>
<evidence type="ECO:0000256" key="11">
    <source>
        <dbReference type="ARBA" id="ARBA00023002"/>
    </source>
</evidence>
<dbReference type="STRING" id="1817758.A2150_01125"/>
<dbReference type="NCBIfam" id="NF010311">
    <property type="entry name" value="PRK13748.1"/>
    <property type="match status" value="1"/>
</dbReference>
<feature type="binding site" evidence="17">
    <location>
        <begin position="258"/>
        <end position="265"/>
    </location>
    <ligand>
        <name>NAD(+)</name>
        <dbReference type="ChEBI" id="CHEBI:57540"/>
    </ligand>
</feature>
<dbReference type="Pfam" id="PF00403">
    <property type="entry name" value="HMA"/>
    <property type="match status" value="1"/>
</dbReference>
<dbReference type="PANTHER" id="PTHR43014:SF2">
    <property type="entry name" value="MERCURIC REDUCTASE"/>
    <property type="match status" value="1"/>
</dbReference>
<evidence type="ECO:0000256" key="13">
    <source>
        <dbReference type="ARBA" id="ARBA00023284"/>
    </source>
</evidence>
<proteinExistence type="inferred from homology"/>
<evidence type="ECO:0000256" key="5">
    <source>
        <dbReference type="ARBA" id="ARBA00022466"/>
    </source>
</evidence>
<dbReference type="GO" id="GO:0050787">
    <property type="term" value="P:detoxification of mercury ion"/>
    <property type="evidence" value="ECO:0007669"/>
    <property type="project" value="InterPro"/>
</dbReference>
<dbReference type="InterPro" id="IPR023753">
    <property type="entry name" value="FAD/NAD-binding_dom"/>
</dbReference>
<evidence type="ECO:0000256" key="9">
    <source>
        <dbReference type="ARBA" id="ARBA00022857"/>
    </source>
</evidence>
<evidence type="ECO:0000313" key="22">
    <source>
        <dbReference type="Proteomes" id="UP000177925"/>
    </source>
</evidence>
<keyword evidence="10 16" id="KW-0476">Mercury</keyword>
<keyword evidence="6 16" id="KW-0285">Flavoprotein</keyword>
<keyword evidence="17" id="KW-0547">Nucleotide-binding</keyword>
<dbReference type="InterPro" id="IPR012999">
    <property type="entry name" value="Pyr_OxRdtase_I_AS"/>
</dbReference>
<evidence type="ECO:0000256" key="6">
    <source>
        <dbReference type="ARBA" id="ARBA00022630"/>
    </source>
</evidence>
<dbReference type="GO" id="GO:0016668">
    <property type="term" value="F:oxidoreductase activity, acting on a sulfur group of donors, NAD(P) as acceptor"/>
    <property type="evidence" value="ECO:0007669"/>
    <property type="project" value="UniProtKB-UniRule"/>
</dbReference>
<dbReference type="NCBIfam" id="TIGR02053">
    <property type="entry name" value="MerA"/>
    <property type="match status" value="1"/>
</dbReference>
<dbReference type="InterPro" id="IPR021179">
    <property type="entry name" value="Mercury_reductase_MerA"/>
</dbReference>
<name>A0A1F6T9Y6_9PROT</name>
<keyword evidence="12" id="KW-1015">Disulfide bond</keyword>
<keyword evidence="11 16" id="KW-0560">Oxidoreductase</keyword>
<dbReference type="GO" id="GO:0050661">
    <property type="term" value="F:NADP binding"/>
    <property type="evidence" value="ECO:0007669"/>
    <property type="project" value="InterPro"/>
</dbReference>
<dbReference type="Gene3D" id="3.50.50.60">
    <property type="entry name" value="FAD/NAD(P)-binding domain"/>
    <property type="match status" value="2"/>
</dbReference>
<dbReference type="PROSITE" id="PS00076">
    <property type="entry name" value="PYRIDINE_REDOX_1"/>
    <property type="match status" value="1"/>
</dbReference>
<evidence type="ECO:0000256" key="12">
    <source>
        <dbReference type="ARBA" id="ARBA00023157"/>
    </source>
</evidence>
<evidence type="ECO:0000256" key="4">
    <source>
        <dbReference type="ARBA" id="ARBA00014791"/>
    </source>
</evidence>
<dbReference type="AlphaFoldDB" id="A0A1F6T9Y6"/>
<comment type="subunit">
    <text evidence="2 16 19">Homodimer.</text>
</comment>
<dbReference type="InterPro" id="IPR016156">
    <property type="entry name" value="FAD/NAD-linked_Rdtase_dimer_sf"/>
</dbReference>
<dbReference type="SUPFAM" id="SSF55008">
    <property type="entry name" value="HMA, heavy metal-associated domain"/>
    <property type="match status" value="1"/>
</dbReference>
<evidence type="ECO:0000256" key="16">
    <source>
        <dbReference type="PIRNR" id="PIRNR000350"/>
    </source>
</evidence>
<dbReference type="PANTHER" id="PTHR43014">
    <property type="entry name" value="MERCURIC REDUCTASE"/>
    <property type="match status" value="1"/>
</dbReference>
<sequence>MTTLRITGMTCDHCARSVEQALNALPGVQASVSYDEALARIESAPTIATGTLLKAVEAKGYGASLAEDPGAPVTGKGGAGLHVAIVGSGSGAFAAAIRAAENGARVTIIEAGTIGGTCVNVGCVPSKILIRSAHIAHLMRNHPFDGIAKLSPKLDRAKLVAQQQARVEELRQAKYQSILDTNPNINLVKGKARFADARTLRITRPDGAEQTLAADRILIATGAAPVVPPIPGLKDTPYWTSTEALVAEEIPKQLIVLGGSVVAVELAQAYARLGSRVTLIARSTLLSKEDPALGEGLEAAFEAEGLRVLANADIKAVCHANGTFTVTTGGETVAGERLLVATGRAPNTRALGLGKAGVATDARGAIVVDDHLRTSAAHIYAAGDCTSQPQFVYVAAAAGTRAAVNMLGGDLRLDLSTMPAVVFTDPQVATVGLTEEQARQQGLDPESRTLTLDNVPRALANFDTRGFIKLVAEKRGGRLLGVQILAPEAGEMIQTAALALHARLTIHDLAGQLFPYLTMVEGMKLAAQTFTKDVKLLSCCAG</sequence>
<feature type="domain" description="HMA" evidence="20">
    <location>
        <begin position="1"/>
        <end position="64"/>
    </location>
</feature>
<evidence type="ECO:0000256" key="18">
    <source>
        <dbReference type="PIRSR" id="PIRSR000350-4"/>
    </source>
</evidence>
<dbReference type="PROSITE" id="PS50846">
    <property type="entry name" value="HMA_2"/>
    <property type="match status" value="1"/>
</dbReference>
<organism evidence="21 22">
    <name type="scientific">Candidatus Muproteobacteria bacterium RBG_16_64_11</name>
    <dbReference type="NCBI Taxonomy" id="1817758"/>
    <lineage>
        <taxon>Bacteria</taxon>
        <taxon>Pseudomonadati</taxon>
        <taxon>Pseudomonadota</taxon>
        <taxon>Candidatus Muproteobacteria</taxon>
    </lineage>
</organism>
<evidence type="ECO:0000256" key="17">
    <source>
        <dbReference type="PIRSR" id="PIRSR000350-3"/>
    </source>
</evidence>
<dbReference type="GO" id="GO:0016152">
    <property type="term" value="F:mercury (II) reductase (NADP+) activity"/>
    <property type="evidence" value="ECO:0007669"/>
    <property type="project" value="UniProtKB-UniRule"/>
</dbReference>
<dbReference type="Proteomes" id="UP000177925">
    <property type="component" value="Unassembled WGS sequence"/>
</dbReference>
<keyword evidence="13" id="KW-0676">Redox-active center</keyword>
<dbReference type="InterPro" id="IPR006121">
    <property type="entry name" value="HMA_dom"/>
</dbReference>
<gene>
    <name evidence="19" type="primary">merA</name>
    <name evidence="21" type="ORF">A2150_01125</name>
</gene>
<dbReference type="PRINTS" id="PR00945">
    <property type="entry name" value="HGRDTASE"/>
</dbReference>
<dbReference type="SUPFAM" id="SSF55424">
    <property type="entry name" value="FAD/NAD-linked reductases, dimerisation (C-terminal) domain"/>
    <property type="match status" value="1"/>
</dbReference>
<dbReference type="InterPro" id="IPR036163">
    <property type="entry name" value="HMA_dom_sf"/>
</dbReference>
<evidence type="ECO:0000256" key="10">
    <source>
        <dbReference type="ARBA" id="ARBA00022914"/>
    </source>
</evidence>
<dbReference type="FunFam" id="3.30.390.30:FF:000001">
    <property type="entry name" value="Dihydrolipoyl dehydrogenase"/>
    <property type="match status" value="1"/>
</dbReference>